<organism evidence="5 6">
    <name type="scientific">Egretta garzetta</name>
    <name type="common">Little egret</name>
    <dbReference type="NCBI Taxonomy" id="188379"/>
    <lineage>
        <taxon>Eukaryota</taxon>
        <taxon>Metazoa</taxon>
        <taxon>Chordata</taxon>
        <taxon>Craniata</taxon>
        <taxon>Vertebrata</taxon>
        <taxon>Euteleostomi</taxon>
        <taxon>Archelosauria</taxon>
        <taxon>Archosauria</taxon>
        <taxon>Dinosauria</taxon>
        <taxon>Saurischia</taxon>
        <taxon>Theropoda</taxon>
        <taxon>Coelurosauria</taxon>
        <taxon>Aves</taxon>
        <taxon>Neognathae</taxon>
        <taxon>Neoaves</taxon>
        <taxon>Aequornithes</taxon>
        <taxon>Pelecaniformes</taxon>
        <taxon>Ardeidae</taxon>
        <taxon>Egretta</taxon>
    </lineage>
</organism>
<feature type="non-terminal residue" evidence="5">
    <location>
        <position position="314"/>
    </location>
</feature>
<dbReference type="Gene3D" id="2.30.42.10">
    <property type="match status" value="1"/>
</dbReference>
<keyword evidence="6" id="KW-1185">Reference proteome</keyword>
<dbReference type="SUPFAM" id="SSF50156">
    <property type="entry name" value="PDZ domain-like"/>
    <property type="match status" value="1"/>
</dbReference>
<dbReference type="InterPro" id="IPR036034">
    <property type="entry name" value="PDZ_sf"/>
</dbReference>
<evidence type="ECO:0000313" key="6">
    <source>
        <dbReference type="Proteomes" id="UP000053119"/>
    </source>
</evidence>
<proteinExistence type="predicted"/>
<gene>
    <name evidence="5" type="ORF">Z169_13865</name>
</gene>
<evidence type="ECO:0000256" key="3">
    <source>
        <dbReference type="SAM" id="MobiDB-lite"/>
    </source>
</evidence>
<dbReference type="STRING" id="188379.A0A091J8K0"/>
<feature type="non-terminal residue" evidence="5">
    <location>
        <position position="1"/>
    </location>
</feature>
<sequence>LQLALARSSSLGDSSRPQRHLVAILKEDKETFGFEIQTIRFPNPNDCSLEVCTCVCKIQDESPAHLSGLQTGDILASINGVNTDGFSHKQIVDLIKSSGNYLSAEYGCDPSPMRSHQRGGGGKNLILFIAALVPYQRVCSVIANPCGRSETRSPPPEHDTRSVPQLSRQPRHRDALIRGGEPGPGGGRSFGWVRMGIKKIFGQLPSTSCVQFPSFRTNEFGCCSTHADQGLFCMSSKNRVDAGCKVFFRSYFGLIRGQLCLVGSGSMSPLWEGSSCSSSFGTLPRKSRRSSVRKHLLKFIPGLHRAVEEEESRV</sequence>
<feature type="domain" description="PDZ" evidence="4">
    <location>
        <begin position="21"/>
        <end position="103"/>
    </location>
</feature>
<dbReference type="Proteomes" id="UP000053119">
    <property type="component" value="Unassembled WGS sequence"/>
</dbReference>
<feature type="compositionally biased region" description="Basic and acidic residues" evidence="3">
    <location>
        <begin position="149"/>
        <end position="161"/>
    </location>
</feature>
<dbReference type="PANTHER" id="PTHR15963">
    <property type="entry name" value="GENERAL RECEPTOR FOR PHOSPHOINOSITIDES 1-ASSOCIATED SCAFFOLD PROTEIN-RELATED"/>
    <property type="match status" value="1"/>
</dbReference>
<name>A0A091J8K0_EGRGA</name>
<dbReference type="InterPro" id="IPR052122">
    <property type="entry name" value="Intracell_Traff_Signaling_Reg"/>
</dbReference>
<dbReference type="InterPro" id="IPR001478">
    <property type="entry name" value="PDZ"/>
</dbReference>
<dbReference type="PANTHER" id="PTHR15963:SF1">
    <property type="entry name" value="CYTOHESIN-INTERACTING PROTEIN"/>
    <property type="match status" value="1"/>
</dbReference>
<dbReference type="AlphaFoldDB" id="A0A091J8K0"/>
<reference evidence="5 6" key="1">
    <citation type="submission" date="2014-04" db="EMBL/GenBank/DDBJ databases">
        <title>Genome evolution of avian class.</title>
        <authorList>
            <person name="Zhang G."/>
            <person name="Li C."/>
        </authorList>
    </citation>
    <scope>NUCLEOTIDE SEQUENCE [LARGE SCALE GENOMIC DNA]</scope>
    <source>
        <strain evidence="5">BGI_Z169</strain>
    </source>
</reference>
<dbReference type="Pfam" id="PF00595">
    <property type="entry name" value="PDZ"/>
    <property type="match status" value="1"/>
</dbReference>
<dbReference type="SMART" id="SM00228">
    <property type="entry name" value="PDZ"/>
    <property type="match status" value="1"/>
</dbReference>
<dbReference type="EMBL" id="KK501563">
    <property type="protein sequence ID" value="KFP16168.1"/>
    <property type="molecule type" value="Genomic_DNA"/>
</dbReference>
<protein>
    <submittedName>
        <fullName evidence="5">Cytohesin-interacting protein</fullName>
    </submittedName>
</protein>
<feature type="region of interest" description="Disordered" evidence="3">
    <location>
        <begin position="149"/>
        <end position="188"/>
    </location>
</feature>
<dbReference type="GO" id="GO:0005938">
    <property type="term" value="C:cell cortex"/>
    <property type="evidence" value="ECO:0007669"/>
    <property type="project" value="TreeGrafter"/>
</dbReference>
<comment type="subcellular location">
    <subcellularLocation>
        <location evidence="1">Cytoplasm</location>
    </subcellularLocation>
</comment>
<dbReference type="CDD" id="cd06713">
    <property type="entry name" value="PDZ_tamalin_CYTIP-like"/>
    <property type="match status" value="1"/>
</dbReference>
<evidence type="ECO:0000313" key="5">
    <source>
        <dbReference type="EMBL" id="KFP16168.1"/>
    </source>
</evidence>
<keyword evidence="2" id="KW-0963">Cytoplasm</keyword>
<evidence type="ECO:0000256" key="1">
    <source>
        <dbReference type="ARBA" id="ARBA00004496"/>
    </source>
</evidence>
<dbReference type="GO" id="GO:0030155">
    <property type="term" value="P:regulation of cell adhesion"/>
    <property type="evidence" value="ECO:0007669"/>
    <property type="project" value="TreeGrafter"/>
</dbReference>
<evidence type="ECO:0000256" key="2">
    <source>
        <dbReference type="ARBA" id="ARBA00022490"/>
    </source>
</evidence>
<evidence type="ECO:0000259" key="4">
    <source>
        <dbReference type="PROSITE" id="PS50106"/>
    </source>
</evidence>
<accession>A0A091J8K0</accession>
<dbReference type="PROSITE" id="PS50106">
    <property type="entry name" value="PDZ"/>
    <property type="match status" value="1"/>
</dbReference>